<accession>A0ABP4W154</accession>
<evidence type="ECO:0000256" key="1">
    <source>
        <dbReference type="SAM" id="MobiDB-lite"/>
    </source>
</evidence>
<evidence type="ECO:0000313" key="2">
    <source>
        <dbReference type="EMBL" id="GAA1742292.1"/>
    </source>
</evidence>
<feature type="region of interest" description="Disordered" evidence="1">
    <location>
        <begin position="1"/>
        <end position="62"/>
    </location>
</feature>
<protein>
    <submittedName>
        <fullName evidence="2">Uncharacterized protein</fullName>
    </submittedName>
</protein>
<organism evidence="2 3">
    <name type="scientific">Isoptericola hypogeus</name>
    <dbReference type="NCBI Taxonomy" id="300179"/>
    <lineage>
        <taxon>Bacteria</taxon>
        <taxon>Bacillati</taxon>
        <taxon>Actinomycetota</taxon>
        <taxon>Actinomycetes</taxon>
        <taxon>Micrococcales</taxon>
        <taxon>Promicromonosporaceae</taxon>
        <taxon>Isoptericola</taxon>
    </lineage>
</organism>
<name>A0ABP4W154_9MICO</name>
<proteinExistence type="predicted"/>
<dbReference type="EMBL" id="BAAAPM010000017">
    <property type="protein sequence ID" value="GAA1742292.1"/>
    <property type="molecule type" value="Genomic_DNA"/>
</dbReference>
<evidence type="ECO:0000313" key="3">
    <source>
        <dbReference type="Proteomes" id="UP001501138"/>
    </source>
</evidence>
<comment type="caution">
    <text evidence="2">The sequence shown here is derived from an EMBL/GenBank/DDBJ whole genome shotgun (WGS) entry which is preliminary data.</text>
</comment>
<keyword evidence="3" id="KW-1185">Reference proteome</keyword>
<feature type="compositionally biased region" description="Basic and acidic residues" evidence="1">
    <location>
        <begin position="16"/>
        <end position="36"/>
    </location>
</feature>
<dbReference type="Proteomes" id="UP001501138">
    <property type="component" value="Unassembled WGS sequence"/>
</dbReference>
<sequence length="62" mass="6560">MVEKAATEGAALLYADHPDYDDARGAPDTPRLDPGHQIRNIGGGAVCQQRGPHTHRVQGPSS</sequence>
<gene>
    <name evidence="2" type="ORF">GCM10009809_42000</name>
</gene>
<reference evidence="3" key="1">
    <citation type="journal article" date="2019" name="Int. J. Syst. Evol. Microbiol.">
        <title>The Global Catalogue of Microorganisms (GCM) 10K type strain sequencing project: providing services to taxonomists for standard genome sequencing and annotation.</title>
        <authorList>
            <consortium name="The Broad Institute Genomics Platform"/>
            <consortium name="The Broad Institute Genome Sequencing Center for Infectious Disease"/>
            <person name="Wu L."/>
            <person name="Ma J."/>
        </authorList>
    </citation>
    <scope>NUCLEOTIDE SEQUENCE [LARGE SCALE GENOMIC DNA]</scope>
    <source>
        <strain evidence="3">JCM 15589</strain>
    </source>
</reference>